<gene>
    <name evidence="7" type="ORF">ICI42_13675</name>
</gene>
<name>A0A8J6U8F4_9HYPH</name>
<keyword evidence="5" id="KW-0998">Cell outer membrane</keyword>
<comment type="similarity">
    <text evidence="2">Belongs to the MipA/OmpV family.</text>
</comment>
<evidence type="ECO:0000256" key="2">
    <source>
        <dbReference type="ARBA" id="ARBA00005722"/>
    </source>
</evidence>
<dbReference type="PANTHER" id="PTHR38776">
    <property type="entry name" value="MLTA-INTERACTING PROTEIN-RELATED"/>
    <property type="match status" value="1"/>
</dbReference>
<dbReference type="Pfam" id="PF06629">
    <property type="entry name" value="MipA"/>
    <property type="match status" value="1"/>
</dbReference>
<dbReference type="EMBL" id="JACVVX010000004">
    <property type="protein sequence ID" value="MBD0415707.1"/>
    <property type="molecule type" value="Genomic_DNA"/>
</dbReference>
<evidence type="ECO:0000256" key="1">
    <source>
        <dbReference type="ARBA" id="ARBA00004442"/>
    </source>
</evidence>
<comment type="caution">
    <text evidence="7">The sequence shown here is derived from an EMBL/GenBank/DDBJ whole genome shotgun (WGS) entry which is preliminary data.</text>
</comment>
<evidence type="ECO:0000313" key="7">
    <source>
        <dbReference type="EMBL" id="MBD0415707.1"/>
    </source>
</evidence>
<dbReference type="InterPro" id="IPR010583">
    <property type="entry name" value="MipA"/>
</dbReference>
<sequence length="265" mass="28766">MSIVRYSAAVSLAALMMVPAAASAETFDWIAGEWSLELGATGMIAPGFEGSKKYKFTAIPVFSLGKSGNDTRFSSRNDSISFALIDDGNVRVGLAGQFLWKEEFDGIDGLDPVRWGGELGGFFEFYPLDWMRARAELRYGIRAHNGFVADFSADVFKDVTPDIRISAGPRVSLASADFFDTYFGVSAEESQRSGVSEYDPGGGFRSAGVGGAISWKATDNITANLFGEYSRLMGPAADSSIVQERGSRDQFTIGLSTSYRFDFRL</sequence>
<protein>
    <submittedName>
        <fullName evidence="7">MipA/OmpV family protein</fullName>
    </submittedName>
</protein>
<evidence type="ECO:0000256" key="5">
    <source>
        <dbReference type="ARBA" id="ARBA00023237"/>
    </source>
</evidence>
<accession>A0A8J6U8F4</accession>
<comment type="subcellular location">
    <subcellularLocation>
        <location evidence="1">Cell outer membrane</location>
    </subcellularLocation>
</comment>
<proteinExistence type="inferred from homology"/>
<evidence type="ECO:0000256" key="6">
    <source>
        <dbReference type="SAM" id="SignalP"/>
    </source>
</evidence>
<evidence type="ECO:0000256" key="3">
    <source>
        <dbReference type="ARBA" id="ARBA00022729"/>
    </source>
</evidence>
<keyword evidence="3 6" id="KW-0732">Signal</keyword>
<feature type="signal peptide" evidence="6">
    <location>
        <begin position="1"/>
        <end position="24"/>
    </location>
</feature>
<evidence type="ECO:0000256" key="4">
    <source>
        <dbReference type="ARBA" id="ARBA00023136"/>
    </source>
</evidence>
<reference evidence="7" key="1">
    <citation type="submission" date="2020-09" db="EMBL/GenBank/DDBJ databases">
        <title>Genome seq and assembly of Tianweitania sp.</title>
        <authorList>
            <person name="Chhetri G."/>
        </authorList>
    </citation>
    <scope>NUCLEOTIDE SEQUENCE</scope>
    <source>
        <strain evidence="7">Rool2</strain>
    </source>
</reference>
<evidence type="ECO:0000313" key="8">
    <source>
        <dbReference type="Proteomes" id="UP000643405"/>
    </source>
</evidence>
<dbReference type="RefSeq" id="WP_188165150.1">
    <property type="nucleotide sequence ID" value="NZ_JACVVX010000004.1"/>
</dbReference>
<keyword evidence="4" id="KW-0472">Membrane</keyword>
<dbReference type="Proteomes" id="UP000643405">
    <property type="component" value="Unassembled WGS sequence"/>
</dbReference>
<feature type="chain" id="PRO_5035163024" evidence="6">
    <location>
        <begin position="25"/>
        <end position="265"/>
    </location>
</feature>
<organism evidence="7 8">
    <name type="scientific">Oryzicola mucosus</name>
    <dbReference type="NCBI Taxonomy" id="2767425"/>
    <lineage>
        <taxon>Bacteria</taxon>
        <taxon>Pseudomonadati</taxon>
        <taxon>Pseudomonadota</taxon>
        <taxon>Alphaproteobacteria</taxon>
        <taxon>Hyphomicrobiales</taxon>
        <taxon>Phyllobacteriaceae</taxon>
        <taxon>Oryzicola</taxon>
    </lineage>
</organism>
<keyword evidence="8" id="KW-1185">Reference proteome</keyword>
<dbReference type="GO" id="GO:0009279">
    <property type="term" value="C:cell outer membrane"/>
    <property type="evidence" value="ECO:0007669"/>
    <property type="project" value="UniProtKB-SubCell"/>
</dbReference>
<dbReference type="PANTHER" id="PTHR38776:SF1">
    <property type="entry name" value="MLTA-INTERACTING PROTEIN-RELATED"/>
    <property type="match status" value="1"/>
</dbReference>
<dbReference type="AlphaFoldDB" id="A0A8J6U8F4"/>